<proteinExistence type="predicted"/>
<dbReference type="PANTHER" id="PTHR30055:SF234">
    <property type="entry name" value="HTH-TYPE TRANSCRIPTIONAL REGULATOR BETI"/>
    <property type="match status" value="1"/>
</dbReference>
<dbReference type="Gene3D" id="1.10.10.60">
    <property type="entry name" value="Homeodomain-like"/>
    <property type="match status" value="1"/>
</dbReference>
<keyword evidence="1" id="KW-0805">Transcription regulation</keyword>
<accession>A0A6J4HG18</accession>
<dbReference type="PANTHER" id="PTHR30055">
    <property type="entry name" value="HTH-TYPE TRANSCRIPTIONAL REGULATOR RUTR"/>
    <property type="match status" value="1"/>
</dbReference>
<evidence type="ECO:0000313" key="6">
    <source>
        <dbReference type="EMBL" id="CAA9222723.1"/>
    </source>
</evidence>
<dbReference type="Pfam" id="PF00440">
    <property type="entry name" value="TetR_N"/>
    <property type="match status" value="1"/>
</dbReference>
<evidence type="ECO:0000256" key="1">
    <source>
        <dbReference type="ARBA" id="ARBA00023015"/>
    </source>
</evidence>
<name>A0A6J4HG18_9ACTN</name>
<dbReference type="Gene3D" id="1.10.357.10">
    <property type="entry name" value="Tetracycline Repressor, domain 2"/>
    <property type="match status" value="1"/>
</dbReference>
<dbReference type="InterPro" id="IPR009057">
    <property type="entry name" value="Homeodomain-like_sf"/>
</dbReference>
<protein>
    <recommendedName>
        <fullName evidence="5">HTH tetR-type domain-containing protein</fullName>
    </recommendedName>
</protein>
<keyword evidence="2 4" id="KW-0238">DNA-binding</keyword>
<reference evidence="6" key="1">
    <citation type="submission" date="2020-02" db="EMBL/GenBank/DDBJ databases">
        <authorList>
            <person name="Meier V. D."/>
        </authorList>
    </citation>
    <scope>NUCLEOTIDE SEQUENCE</scope>
    <source>
        <strain evidence="6">AVDCRST_MAG20</strain>
    </source>
</reference>
<dbReference type="InterPro" id="IPR036271">
    <property type="entry name" value="Tet_transcr_reg_TetR-rel_C_sf"/>
</dbReference>
<dbReference type="GO" id="GO:0000976">
    <property type="term" value="F:transcription cis-regulatory region binding"/>
    <property type="evidence" value="ECO:0007669"/>
    <property type="project" value="TreeGrafter"/>
</dbReference>
<dbReference type="EMBL" id="CADCSY010000035">
    <property type="protein sequence ID" value="CAA9222723.1"/>
    <property type="molecule type" value="Genomic_DNA"/>
</dbReference>
<evidence type="ECO:0000259" key="5">
    <source>
        <dbReference type="PROSITE" id="PS50977"/>
    </source>
</evidence>
<evidence type="ECO:0000256" key="2">
    <source>
        <dbReference type="ARBA" id="ARBA00023125"/>
    </source>
</evidence>
<keyword evidence="3" id="KW-0804">Transcription</keyword>
<gene>
    <name evidence="6" type="ORF">AVDCRST_MAG20-813</name>
</gene>
<dbReference type="PRINTS" id="PR00455">
    <property type="entry name" value="HTHTETR"/>
</dbReference>
<feature type="domain" description="HTH tetR-type" evidence="5">
    <location>
        <begin position="8"/>
        <end position="68"/>
    </location>
</feature>
<dbReference type="InterPro" id="IPR050109">
    <property type="entry name" value="HTH-type_TetR-like_transc_reg"/>
</dbReference>
<dbReference type="AlphaFoldDB" id="A0A6J4HG18"/>
<evidence type="ECO:0000256" key="3">
    <source>
        <dbReference type="ARBA" id="ARBA00023163"/>
    </source>
</evidence>
<dbReference type="InterPro" id="IPR001647">
    <property type="entry name" value="HTH_TetR"/>
</dbReference>
<dbReference type="GO" id="GO:0003700">
    <property type="term" value="F:DNA-binding transcription factor activity"/>
    <property type="evidence" value="ECO:0007669"/>
    <property type="project" value="TreeGrafter"/>
</dbReference>
<dbReference type="SUPFAM" id="SSF46689">
    <property type="entry name" value="Homeodomain-like"/>
    <property type="match status" value="1"/>
</dbReference>
<sequence length="204" mass="22130">MTATAGRNPSRQALLDTAVTMLDERGPDGFTVDDVLIESGTSSSSLYHHFGSRQGLLAAAQEESYRRHLRREDRRNLQGGLDATTTEEFLGYVACQLERIVTDPANCAVRRGRLQTAARSLSSPELAAHTLAVQESMLDAIVVMFEDAKARGLIDPALDCRAYSAWFHGMTLGRTVTEGGSVDARAWLDVAIPAALAPLRPPHP</sequence>
<dbReference type="SUPFAM" id="SSF48498">
    <property type="entry name" value="Tetracyclin repressor-like, C-terminal domain"/>
    <property type="match status" value="1"/>
</dbReference>
<feature type="DNA-binding region" description="H-T-H motif" evidence="4">
    <location>
        <begin position="31"/>
        <end position="50"/>
    </location>
</feature>
<organism evidence="6">
    <name type="scientific">uncultured Acidimicrobiales bacterium</name>
    <dbReference type="NCBI Taxonomy" id="310071"/>
    <lineage>
        <taxon>Bacteria</taxon>
        <taxon>Bacillati</taxon>
        <taxon>Actinomycetota</taxon>
        <taxon>Acidimicrobiia</taxon>
        <taxon>Acidimicrobiales</taxon>
        <taxon>environmental samples</taxon>
    </lineage>
</organism>
<evidence type="ECO:0000256" key="4">
    <source>
        <dbReference type="PROSITE-ProRule" id="PRU00335"/>
    </source>
</evidence>
<dbReference type="PROSITE" id="PS50977">
    <property type="entry name" value="HTH_TETR_2"/>
    <property type="match status" value="1"/>
</dbReference>